<dbReference type="Proteomes" id="UP000886842">
    <property type="component" value="Unassembled WGS sequence"/>
</dbReference>
<evidence type="ECO:0000313" key="2">
    <source>
        <dbReference type="Proteomes" id="UP000886842"/>
    </source>
</evidence>
<protein>
    <submittedName>
        <fullName evidence="1">DUF2017 domain-containing protein</fullName>
    </submittedName>
</protein>
<reference evidence="1" key="1">
    <citation type="submission" date="2020-10" db="EMBL/GenBank/DDBJ databases">
        <authorList>
            <person name="Gilroy R."/>
        </authorList>
    </citation>
    <scope>NUCLEOTIDE SEQUENCE</scope>
    <source>
        <strain evidence="1">ChiGjej1B1-24693</strain>
    </source>
</reference>
<evidence type="ECO:0000313" key="1">
    <source>
        <dbReference type="EMBL" id="HIT76975.1"/>
    </source>
</evidence>
<dbReference type="Pfam" id="PF09438">
    <property type="entry name" value="DUF2017"/>
    <property type="match status" value="1"/>
</dbReference>
<gene>
    <name evidence="1" type="ORF">IAA98_15465</name>
</gene>
<proteinExistence type="predicted"/>
<comment type="caution">
    <text evidence="1">The sequence shown here is derived from an EMBL/GenBank/DDBJ whole genome shotgun (WGS) entry which is preliminary data.</text>
</comment>
<dbReference type="InterPro" id="IPR018561">
    <property type="entry name" value="AosR"/>
</dbReference>
<dbReference type="EMBL" id="DVLP01000447">
    <property type="protein sequence ID" value="HIT76975.1"/>
    <property type="molecule type" value="Genomic_DNA"/>
</dbReference>
<sequence>MERFRRDGDDITTQLDADEVDLLDSLVTQLVAMLEDNNPSADQPEADADADDPFAFWARDLESDPDAPEEPDDPALRLLFPTAYPHDAQAASDFRRFTQSDLYDAKLAAAQVVRGDLAATQQGQHRLTIPPERVDPWLKALTSLRLVLGSRLGIADSDGAEQLEDLDEDDPRIFAASVFSWLGFMQETLVEAL</sequence>
<organism evidence="1 2">
    <name type="scientific">Candidatus Avipropionibacterium avicola</name>
    <dbReference type="NCBI Taxonomy" id="2840701"/>
    <lineage>
        <taxon>Bacteria</taxon>
        <taxon>Bacillati</taxon>
        <taxon>Actinomycetota</taxon>
        <taxon>Actinomycetes</taxon>
        <taxon>Propionibacteriales</taxon>
        <taxon>Propionibacteriaceae</taxon>
        <taxon>Propionibacteriaceae incertae sedis</taxon>
        <taxon>Candidatus Avipropionibacterium</taxon>
    </lineage>
</organism>
<name>A0A9D1H2N1_9ACTN</name>
<dbReference type="AlphaFoldDB" id="A0A9D1H2N1"/>
<accession>A0A9D1H2N1</accession>
<reference evidence="1" key="2">
    <citation type="journal article" date="2021" name="PeerJ">
        <title>Extensive microbial diversity within the chicken gut microbiome revealed by metagenomics and culture.</title>
        <authorList>
            <person name="Gilroy R."/>
            <person name="Ravi A."/>
            <person name="Getino M."/>
            <person name="Pursley I."/>
            <person name="Horton D.L."/>
            <person name="Alikhan N.F."/>
            <person name="Baker D."/>
            <person name="Gharbi K."/>
            <person name="Hall N."/>
            <person name="Watson M."/>
            <person name="Adriaenssens E.M."/>
            <person name="Foster-Nyarko E."/>
            <person name="Jarju S."/>
            <person name="Secka A."/>
            <person name="Antonio M."/>
            <person name="Oren A."/>
            <person name="Chaudhuri R.R."/>
            <person name="La Ragione R."/>
            <person name="Hildebrand F."/>
            <person name="Pallen M.J."/>
        </authorList>
    </citation>
    <scope>NUCLEOTIDE SEQUENCE</scope>
    <source>
        <strain evidence="1">ChiGjej1B1-24693</strain>
    </source>
</reference>